<name>A0ABX6N4L9_9BURK</name>
<keyword evidence="2" id="KW-0732">Signal</keyword>
<dbReference type="Proteomes" id="UP000501130">
    <property type="component" value="Chromosome"/>
</dbReference>
<feature type="transmembrane region" description="Helical" evidence="1">
    <location>
        <begin position="30"/>
        <end position="47"/>
    </location>
</feature>
<feature type="signal peptide" evidence="2">
    <location>
        <begin position="1"/>
        <end position="20"/>
    </location>
</feature>
<organism evidence="3 4">
    <name type="scientific">Limnobacter profundi</name>
    <dbReference type="NCBI Taxonomy" id="2732163"/>
    <lineage>
        <taxon>Bacteria</taxon>
        <taxon>Pseudomonadati</taxon>
        <taxon>Pseudomonadota</taxon>
        <taxon>Betaproteobacteria</taxon>
        <taxon>Burkholderiales</taxon>
        <taxon>Burkholderiaceae</taxon>
        <taxon>Limnobacter</taxon>
    </lineage>
</organism>
<protein>
    <submittedName>
        <fullName evidence="3">Uncharacterized protein</fullName>
    </submittedName>
</protein>
<dbReference type="EMBL" id="CP053084">
    <property type="protein sequence ID" value="QJR29340.1"/>
    <property type="molecule type" value="Genomic_DNA"/>
</dbReference>
<gene>
    <name evidence="3" type="ORF">HKT17_06240</name>
</gene>
<keyword evidence="4" id="KW-1185">Reference proteome</keyword>
<reference evidence="3 4" key="1">
    <citation type="submission" date="2020-05" db="EMBL/GenBank/DDBJ databases">
        <title>Compete genome of Limnobacter sp. SAORIC-580.</title>
        <authorList>
            <person name="Song J."/>
            <person name="Cho J.-C."/>
        </authorList>
    </citation>
    <scope>NUCLEOTIDE SEQUENCE [LARGE SCALE GENOMIC DNA]</scope>
    <source>
        <strain evidence="3 4">SAORIC-580</strain>
    </source>
</reference>
<feature type="transmembrane region" description="Helical" evidence="1">
    <location>
        <begin position="93"/>
        <end position="110"/>
    </location>
</feature>
<keyword evidence="1" id="KW-0472">Membrane</keyword>
<feature type="chain" id="PRO_5046995064" evidence="2">
    <location>
        <begin position="21"/>
        <end position="126"/>
    </location>
</feature>
<dbReference type="RefSeq" id="WP_171098649.1">
    <property type="nucleotide sequence ID" value="NZ_CP053084.1"/>
</dbReference>
<keyword evidence="1" id="KW-0812">Transmembrane</keyword>
<evidence type="ECO:0000313" key="3">
    <source>
        <dbReference type="EMBL" id="QJR29340.1"/>
    </source>
</evidence>
<sequence>MRNKNFFAIVCCFLPLCAHAEVLDKLPQIQDMWLYAALGFLFAGVALRIHWALFVLALVYPALWFVSLLMEVHSFDLGPAIVVEAGQSYSMNAYAAAIIWLLGVVGLFVWKKIGKFAKGTTSSYKS</sequence>
<keyword evidence="1" id="KW-1133">Transmembrane helix</keyword>
<feature type="transmembrane region" description="Helical" evidence="1">
    <location>
        <begin position="54"/>
        <end position="73"/>
    </location>
</feature>
<accession>A0ABX6N4L9</accession>
<evidence type="ECO:0000313" key="4">
    <source>
        <dbReference type="Proteomes" id="UP000501130"/>
    </source>
</evidence>
<proteinExistence type="predicted"/>
<evidence type="ECO:0000256" key="1">
    <source>
        <dbReference type="SAM" id="Phobius"/>
    </source>
</evidence>
<evidence type="ECO:0000256" key="2">
    <source>
        <dbReference type="SAM" id="SignalP"/>
    </source>
</evidence>